<dbReference type="PANTHER" id="PTHR45703:SF8">
    <property type="entry name" value="DYNEINS HEAVY CHAIN"/>
    <property type="match status" value="1"/>
</dbReference>
<evidence type="ECO:0000256" key="1">
    <source>
        <dbReference type="SAM" id="MobiDB-lite"/>
    </source>
</evidence>
<dbReference type="GO" id="GO:0030286">
    <property type="term" value="C:dynein complex"/>
    <property type="evidence" value="ECO:0007669"/>
    <property type="project" value="InterPro"/>
</dbReference>
<dbReference type="Pfam" id="PF17852">
    <property type="entry name" value="Dynein_AAA_lid"/>
    <property type="match status" value="1"/>
</dbReference>
<dbReference type="Pfam" id="PF12775">
    <property type="entry name" value="AAA_7"/>
    <property type="match status" value="1"/>
</dbReference>
<dbReference type="GO" id="GO:0007018">
    <property type="term" value="P:microtubule-based movement"/>
    <property type="evidence" value="ECO:0007669"/>
    <property type="project" value="InterPro"/>
</dbReference>
<dbReference type="Proteomes" id="UP000664859">
    <property type="component" value="Unassembled WGS sequence"/>
</dbReference>
<dbReference type="InterPro" id="IPR013602">
    <property type="entry name" value="Dynein_heavy_linker"/>
</dbReference>
<reference evidence="5" key="1">
    <citation type="submission" date="2021-02" db="EMBL/GenBank/DDBJ databases">
        <title>First Annotated Genome of the Yellow-green Alga Tribonema minus.</title>
        <authorList>
            <person name="Mahan K.M."/>
        </authorList>
    </citation>
    <scope>NUCLEOTIDE SEQUENCE</scope>
    <source>
        <strain evidence="5">UTEX B ZZ1240</strain>
    </source>
</reference>
<sequence length="1411" mass="141993">MCAPAATVEARLGSTLSKLRAGPRARRACADAALLLELRSVAAAQEQCARAVRDVLAARRRSFPRFYFLSDADLLQALAAAAAVRRPRALRHVPQLLPGTARVFLLADPAAAADDDAGLAGNWRGARRGGGGSSSAPTAAHFAGACGERVDFEAPVPLENGAEGVYHALLTAQRRALDALLARSAARYPLQPRLEWLLQARRAPPGGAGEEEGEGEGEGEEEVERRRAPRREDPEQVMLTVAAAEACHEMEAALSAAAAGDPGALAAHADALAAQLRRTAEALRSELAPRDRRRLGAAAARDAHALEVAAVLRDAAAAGPGDFGWARVPKVRRADGGGGGGGAQLRFEVCGVSLAYGYEYAGDGARLLLTPLADRALAAVALAARWQGGCAAVGGAGAGKTGIVQELAAAAGRCCFLFTCGAATDVSALTNVVRGAAAAGAWACLSAPQRLPRQLQALLAAQLGALFAALRAAAVSAVIDGERVPVAAGCAVFAAVTLRGLDGDDGGSGGGGGARPQPLLPPPLRRALRPVAVHAPDAARVLEAALLAEGFASAAPLAAALGGLLQALRSALGGFAGVDGGAAAWGLRAARAAAAEAGRLRRASLALGRGADAALSADAALARGLRSVCAPQLPPAALPAFLEVLSDFFPAAAAAGAATPGAELDDQELLGAVSVACEAAGLWPDADFVAKLLQLDHLLAARGGAAAVIGAAGAGKSTVWGTLLDARRRSRGAAVSCAVLFPDTLSDEELFGAMVISGSSGADFSGSSSSSGASRSAQWKEGLLTAALRRHATAAAADADAQPSELWLVMDGDADADWLDPLSAALCISSSSGAGALTLASGERLAAPRGAVTLIVEACDLRRASPAAAARLGVVHVPSAGDAPWRRLVAAWVQRQDASEAAKGAAAALFERYVPPLIARCAHGGGGGAGGGDGGCAAAGAASVALLLRLLSALAARPPRERAFAFCAAWAFGGALDAPEARRAFGEWWRAQFGAAALGIPDGGASILDYYLVEEDGPNCKFEVWPEAGAPSALPPLRYDVPPGCVALQTPAAAAAAYWVRASVAARAHVAVAGGGGVGKSLLLRAVLREAREQYAQASLQALGRDTPPDAAYAADAIALHHHTTCGAFRRMLESRLQRAGRAAYAPPRAAASALLVVDDLHLPSGAAAAGAAAAAATADGSAQHPIAAFIAHHADRGFWHDAQRGTCEVAAAGCHYVIASNPALARGGGGSAAAARLARHVLTVALLPPSASALASCFRSLARAALRLHADAAAAFRRGAAAASAHLGPGLRELARVLRGVAAAGGGGGGGGGGGRAPERDAAARRWAQETLRAYGDALPGAAAAARLRGMVAAQAEKASFAEVAARLAGAATAPLVFTHIAVPGREDNKARVVREVDDPRATCAALTLD</sequence>
<feature type="region of interest" description="Disordered" evidence="1">
    <location>
        <begin position="203"/>
        <end position="234"/>
    </location>
</feature>
<dbReference type="GO" id="GO:0045505">
    <property type="term" value="F:dynein intermediate chain binding"/>
    <property type="evidence" value="ECO:0007669"/>
    <property type="project" value="InterPro"/>
</dbReference>
<dbReference type="GO" id="GO:0051959">
    <property type="term" value="F:dynein light intermediate chain binding"/>
    <property type="evidence" value="ECO:0007669"/>
    <property type="project" value="InterPro"/>
</dbReference>
<evidence type="ECO:0000259" key="4">
    <source>
        <dbReference type="Pfam" id="PF17852"/>
    </source>
</evidence>
<feature type="compositionally biased region" description="Basic and acidic residues" evidence="1">
    <location>
        <begin position="223"/>
        <end position="234"/>
    </location>
</feature>
<name>A0A835YVG4_9STRA</name>
<dbReference type="Gene3D" id="3.40.50.300">
    <property type="entry name" value="P-loop containing nucleotide triphosphate hydrolases"/>
    <property type="match status" value="3"/>
</dbReference>
<dbReference type="InterPro" id="IPR041466">
    <property type="entry name" value="Dynein_AAA5_ext"/>
</dbReference>
<dbReference type="Pfam" id="PF12774">
    <property type="entry name" value="AAA_6"/>
    <property type="match status" value="1"/>
</dbReference>
<dbReference type="InterPro" id="IPR027417">
    <property type="entry name" value="P-loop_NTPase"/>
</dbReference>
<dbReference type="EMBL" id="JAFCMP010000526">
    <property type="protein sequence ID" value="KAG5177333.1"/>
    <property type="molecule type" value="Genomic_DNA"/>
</dbReference>
<dbReference type="Pfam" id="PF08393">
    <property type="entry name" value="DHC_N2"/>
    <property type="match status" value="1"/>
</dbReference>
<feature type="domain" description="Dynein heavy chain AAA 5 extension" evidence="4">
    <location>
        <begin position="961"/>
        <end position="1025"/>
    </location>
</feature>
<dbReference type="Gene3D" id="3.20.180.20">
    <property type="entry name" value="Dynein heavy chain, N-terminal domain 2"/>
    <property type="match status" value="1"/>
</dbReference>
<dbReference type="SUPFAM" id="SSF52540">
    <property type="entry name" value="P-loop containing nucleoside triphosphate hydrolases"/>
    <property type="match status" value="2"/>
</dbReference>
<evidence type="ECO:0000313" key="6">
    <source>
        <dbReference type="Proteomes" id="UP000664859"/>
    </source>
</evidence>
<dbReference type="InterPro" id="IPR035699">
    <property type="entry name" value="AAA_6"/>
</dbReference>
<protein>
    <submittedName>
        <fullName evidence="5">Hydrolytic ATP binding site of dynein motor region D1-domain-containing protein</fullName>
    </submittedName>
</protein>
<feature type="domain" description="Dynein heavy chain linker" evidence="2">
    <location>
        <begin position="8"/>
        <end position="181"/>
    </location>
</feature>
<evidence type="ECO:0000259" key="2">
    <source>
        <dbReference type="Pfam" id="PF08393"/>
    </source>
</evidence>
<gene>
    <name evidence="5" type="ORF">JKP88DRAFT_282021</name>
</gene>
<dbReference type="Gene3D" id="1.10.8.710">
    <property type="match status" value="1"/>
</dbReference>
<comment type="caution">
    <text evidence="5">The sequence shown here is derived from an EMBL/GenBank/DDBJ whole genome shotgun (WGS) entry which is preliminary data.</text>
</comment>
<dbReference type="GO" id="GO:0005524">
    <property type="term" value="F:ATP binding"/>
    <property type="evidence" value="ECO:0007669"/>
    <property type="project" value="InterPro"/>
</dbReference>
<feature type="domain" description="Dynein heavy chain hydrolytic ATP-binding dynein motor region" evidence="3">
    <location>
        <begin position="356"/>
        <end position="717"/>
    </location>
</feature>
<dbReference type="Gene3D" id="1.20.58.1120">
    <property type="match status" value="1"/>
</dbReference>
<accession>A0A835YVG4</accession>
<dbReference type="PANTHER" id="PTHR45703">
    <property type="entry name" value="DYNEIN HEAVY CHAIN"/>
    <property type="match status" value="1"/>
</dbReference>
<dbReference type="InterPro" id="IPR042228">
    <property type="entry name" value="Dynein_linker_3"/>
</dbReference>
<dbReference type="InterPro" id="IPR043157">
    <property type="entry name" value="Dynein_AAA1S"/>
</dbReference>
<feature type="compositionally biased region" description="Acidic residues" evidence="1">
    <location>
        <begin position="209"/>
        <end position="222"/>
    </location>
</feature>
<dbReference type="InterPro" id="IPR026983">
    <property type="entry name" value="DHC"/>
</dbReference>
<evidence type="ECO:0000259" key="3">
    <source>
        <dbReference type="Pfam" id="PF12774"/>
    </source>
</evidence>
<dbReference type="Gene3D" id="1.10.472.130">
    <property type="match status" value="1"/>
</dbReference>
<evidence type="ECO:0000313" key="5">
    <source>
        <dbReference type="EMBL" id="KAG5177333.1"/>
    </source>
</evidence>
<proteinExistence type="predicted"/>
<organism evidence="5 6">
    <name type="scientific">Tribonema minus</name>
    <dbReference type="NCBI Taxonomy" id="303371"/>
    <lineage>
        <taxon>Eukaryota</taxon>
        <taxon>Sar</taxon>
        <taxon>Stramenopiles</taxon>
        <taxon>Ochrophyta</taxon>
        <taxon>PX clade</taxon>
        <taxon>Xanthophyceae</taxon>
        <taxon>Tribonematales</taxon>
        <taxon>Tribonemataceae</taxon>
        <taxon>Tribonema</taxon>
    </lineage>
</organism>
<keyword evidence="6" id="KW-1185">Reference proteome</keyword>